<dbReference type="PROSITE" id="PS50158">
    <property type="entry name" value="ZF_CCHC"/>
    <property type="match status" value="1"/>
</dbReference>
<dbReference type="AlphaFoldDB" id="A0AAD8HWS4"/>
<reference evidence="4" key="2">
    <citation type="submission" date="2023-05" db="EMBL/GenBank/DDBJ databases">
        <authorList>
            <person name="Schelkunov M.I."/>
        </authorList>
    </citation>
    <scope>NUCLEOTIDE SEQUENCE</scope>
    <source>
        <strain evidence="4">Hsosn_3</strain>
        <tissue evidence="4">Leaf</tissue>
    </source>
</reference>
<dbReference type="CDD" id="cd23022">
    <property type="entry name" value="zf-HIT_DDX59"/>
    <property type="match status" value="1"/>
</dbReference>
<feature type="compositionally biased region" description="Polar residues" evidence="2">
    <location>
        <begin position="40"/>
        <end position="51"/>
    </location>
</feature>
<keyword evidence="5" id="KW-1185">Reference proteome</keyword>
<feature type="region of interest" description="Disordered" evidence="2">
    <location>
        <begin position="37"/>
        <end position="82"/>
    </location>
</feature>
<dbReference type="GO" id="GO:0003676">
    <property type="term" value="F:nucleic acid binding"/>
    <property type="evidence" value="ECO:0007669"/>
    <property type="project" value="InterPro"/>
</dbReference>
<dbReference type="Proteomes" id="UP001237642">
    <property type="component" value="Unassembled WGS sequence"/>
</dbReference>
<dbReference type="InterPro" id="IPR001878">
    <property type="entry name" value="Znf_CCHC"/>
</dbReference>
<comment type="caution">
    <text evidence="4">The sequence shown here is derived from an EMBL/GenBank/DDBJ whole genome shotgun (WGS) entry which is preliminary data.</text>
</comment>
<dbReference type="EMBL" id="JAUIZM010000007">
    <property type="protein sequence ID" value="KAK1374721.1"/>
    <property type="molecule type" value="Genomic_DNA"/>
</dbReference>
<keyword evidence="1" id="KW-0862">Zinc</keyword>
<feature type="region of interest" description="Disordered" evidence="2">
    <location>
        <begin position="114"/>
        <end position="140"/>
    </location>
</feature>
<protein>
    <submittedName>
        <fullName evidence="4">P-loop containing nucleoside triphosphate hydrolases superfamily protein</fullName>
    </submittedName>
</protein>
<evidence type="ECO:0000256" key="2">
    <source>
        <dbReference type="SAM" id="MobiDB-lite"/>
    </source>
</evidence>
<feature type="domain" description="CCHC-type" evidence="3">
    <location>
        <begin position="257"/>
        <end position="271"/>
    </location>
</feature>
<name>A0AAD8HWS4_9APIA</name>
<sequence>MGTRSNIYKNPSYTYNKDLNLNSALQNLQAYNLATGNLPPLTTQKPSQFSGENIVAGRHKRRRERRPSPEQNSLLQHYDDHPMSHQDYIEKRRREVKSCQVLEELPASLLETSNSGVPLVEYDSDGTPSPEQENEDHDASSLVNNHCEEKRHPDSADRVKNRSEQRFPVPGEPACILCGKYGEYICKETNDDVCSIDCKAELLENIKREKALSKNLFAEKSSSGPNCPIQPYEFGGDTWDHNNHRWSAKKSSLCTYRCWKCRRPGHLADDCLAFTSVSQPASSGETCSQVTLLKKSGFIPRDLSELYKRCQQFSRNADTARCNSCNNSSDLATCLECNITCCDSVGHLSEHIKMHPSHKQYYSYKLKHLVKCCKSNCKVTDIKDLLACHYCFNKAFDKFYDMYTATWKAAGLSIIRGSICCEDHFEWHRINCLNADVEGSAYIYKKDVHSKKRRPLSDFIF</sequence>
<evidence type="ECO:0000259" key="3">
    <source>
        <dbReference type="PROSITE" id="PS50158"/>
    </source>
</evidence>
<keyword evidence="1" id="KW-0479">Metal-binding</keyword>
<accession>A0AAD8HWS4</accession>
<dbReference type="PANTHER" id="PTHR48453">
    <property type="entry name" value="CCHC-TYPE DOMAIN-CONTAINING PROTEIN"/>
    <property type="match status" value="1"/>
</dbReference>
<keyword evidence="4" id="KW-0378">Hydrolase</keyword>
<evidence type="ECO:0000256" key="1">
    <source>
        <dbReference type="PROSITE-ProRule" id="PRU00047"/>
    </source>
</evidence>
<evidence type="ECO:0000313" key="4">
    <source>
        <dbReference type="EMBL" id="KAK1374721.1"/>
    </source>
</evidence>
<dbReference type="GO" id="GO:0016787">
    <property type="term" value="F:hydrolase activity"/>
    <property type="evidence" value="ECO:0007669"/>
    <property type="project" value="UniProtKB-KW"/>
</dbReference>
<reference evidence="4" key="1">
    <citation type="submission" date="2023-02" db="EMBL/GenBank/DDBJ databases">
        <title>Genome of toxic invasive species Heracleum sosnowskyi carries increased number of genes despite the absence of recent whole-genome duplications.</title>
        <authorList>
            <person name="Schelkunov M."/>
            <person name="Shtratnikova V."/>
            <person name="Makarenko M."/>
            <person name="Klepikova A."/>
            <person name="Omelchenko D."/>
            <person name="Novikova G."/>
            <person name="Obukhova E."/>
            <person name="Bogdanov V."/>
            <person name="Penin A."/>
            <person name="Logacheva M."/>
        </authorList>
    </citation>
    <scope>NUCLEOTIDE SEQUENCE</scope>
    <source>
        <strain evidence="4">Hsosn_3</strain>
        <tissue evidence="4">Leaf</tissue>
    </source>
</reference>
<organism evidence="4 5">
    <name type="scientific">Heracleum sosnowskyi</name>
    <dbReference type="NCBI Taxonomy" id="360622"/>
    <lineage>
        <taxon>Eukaryota</taxon>
        <taxon>Viridiplantae</taxon>
        <taxon>Streptophyta</taxon>
        <taxon>Embryophyta</taxon>
        <taxon>Tracheophyta</taxon>
        <taxon>Spermatophyta</taxon>
        <taxon>Magnoliopsida</taxon>
        <taxon>eudicotyledons</taxon>
        <taxon>Gunneridae</taxon>
        <taxon>Pentapetalae</taxon>
        <taxon>asterids</taxon>
        <taxon>campanulids</taxon>
        <taxon>Apiales</taxon>
        <taxon>Apiaceae</taxon>
        <taxon>Apioideae</taxon>
        <taxon>apioid superclade</taxon>
        <taxon>Tordylieae</taxon>
        <taxon>Tordyliinae</taxon>
        <taxon>Heracleum</taxon>
    </lineage>
</organism>
<proteinExistence type="predicted"/>
<dbReference type="Gene3D" id="3.30.60.220">
    <property type="match status" value="1"/>
</dbReference>
<dbReference type="PANTHER" id="PTHR48453:SF1">
    <property type="entry name" value="CCHC-TYPE DOMAIN-CONTAINING PROTEIN"/>
    <property type="match status" value="1"/>
</dbReference>
<evidence type="ECO:0000313" key="5">
    <source>
        <dbReference type="Proteomes" id="UP001237642"/>
    </source>
</evidence>
<dbReference type="GO" id="GO:0008270">
    <property type="term" value="F:zinc ion binding"/>
    <property type="evidence" value="ECO:0007669"/>
    <property type="project" value="UniProtKB-KW"/>
</dbReference>
<keyword evidence="1" id="KW-0863">Zinc-finger</keyword>
<gene>
    <name evidence="4" type="ORF">POM88_030914</name>
</gene>